<dbReference type="OrthoDB" id="408631at2759"/>
<keyword evidence="3" id="KW-0378">Hydrolase</keyword>
<dbReference type="GO" id="GO:0003990">
    <property type="term" value="F:acetylcholinesterase activity"/>
    <property type="evidence" value="ECO:0007669"/>
    <property type="project" value="TreeGrafter"/>
</dbReference>
<protein>
    <submittedName>
        <fullName evidence="5">Acetylcholinesterase</fullName>
    </submittedName>
</protein>
<dbReference type="GO" id="GO:0005615">
    <property type="term" value="C:extracellular space"/>
    <property type="evidence" value="ECO:0007669"/>
    <property type="project" value="TreeGrafter"/>
</dbReference>
<evidence type="ECO:0000256" key="3">
    <source>
        <dbReference type="ARBA" id="ARBA00022801"/>
    </source>
</evidence>
<dbReference type="Gene3D" id="3.40.50.1820">
    <property type="entry name" value="alpha/beta hydrolase"/>
    <property type="match status" value="1"/>
</dbReference>
<proteinExistence type="inferred from homology"/>
<dbReference type="GO" id="GO:0019695">
    <property type="term" value="P:choline metabolic process"/>
    <property type="evidence" value="ECO:0007669"/>
    <property type="project" value="TreeGrafter"/>
</dbReference>
<dbReference type="PANTHER" id="PTHR43918">
    <property type="entry name" value="ACETYLCHOLINESTERASE"/>
    <property type="match status" value="1"/>
</dbReference>
<organism evidence="5 6">
    <name type="scientific">Holothuria leucospilota</name>
    <name type="common">Black long sea cucumber</name>
    <name type="synonym">Mertensiothuria leucospilota</name>
    <dbReference type="NCBI Taxonomy" id="206669"/>
    <lineage>
        <taxon>Eukaryota</taxon>
        <taxon>Metazoa</taxon>
        <taxon>Echinodermata</taxon>
        <taxon>Eleutherozoa</taxon>
        <taxon>Echinozoa</taxon>
        <taxon>Holothuroidea</taxon>
        <taxon>Aspidochirotacea</taxon>
        <taxon>Aspidochirotida</taxon>
        <taxon>Holothuriidae</taxon>
        <taxon>Holothuria</taxon>
    </lineage>
</organism>
<keyword evidence="2" id="KW-0719">Serine esterase</keyword>
<dbReference type="EMBL" id="JAIZAY010000008">
    <property type="protein sequence ID" value="KAJ8037025.1"/>
    <property type="molecule type" value="Genomic_DNA"/>
</dbReference>
<name>A0A9Q1C2K1_HOLLE</name>
<evidence type="ECO:0000313" key="6">
    <source>
        <dbReference type="Proteomes" id="UP001152320"/>
    </source>
</evidence>
<dbReference type="Proteomes" id="UP001152320">
    <property type="component" value="Chromosome 8"/>
</dbReference>
<evidence type="ECO:0000256" key="1">
    <source>
        <dbReference type="ARBA" id="ARBA00005964"/>
    </source>
</evidence>
<evidence type="ECO:0000256" key="2">
    <source>
        <dbReference type="ARBA" id="ARBA00022487"/>
    </source>
</evidence>
<evidence type="ECO:0000259" key="4">
    <source>
        <dbReference type="Pfam" id="PF00135"/>
    </source>
</evidence>
<dbReference type="AlphaFoldDB" id="A0A9Q1C2K1"/>
<dbReference type="InterPro" id="IPR002018">
    <property type="entry name" value="CarbesteraseB"/>
</dbReference>
<sequence length="263" mass="29880">MLNPGGIIDTSIAIDTAYKIGRRVGCELAFTSNQLAECLRNVDEYELILAMDTVLLKLKPTVDGEFITAPPAKLVEEGLFKQASILVGTTLNDGVLGTVKTYPDQIFKRSPFSDRDDFRERLQKAYKFVNPLILDAMEQQYIDWSMADDPDANYFYTYMDIETDETFLCPQDAVSRKYAEGTNDVFRYSFTHEPSASVWPPVPVWKGVAHIDDVPFVFGSAFLPEFADVEVPQEEIDLSVDMMTYFTNFAKTGKSQLWRKRKL</sequence>
<dbReference type="SUPFAM" id="SSF53474">
    <property type="entry name" value="alpha/beta-Hydrolases"/>
    <property type="match status" value="1"/>
</dbReference>
<dbReference type="GO" id="GO:0006581">
    <property type="term" value="P:acetylcholine catabolic process"/>
    <property type="evidence" value="ECO:0007669"/>
    <property type="project" value="TreeGrafter"/>
</dbReference>
<comment type="caution">
    <text evidence="5">The sequence shown here is derived from an EMBL/GenBank/DDBJ whole genome shotgun (WGS) entry which is preliminary data.</text>
</comment>
<evidence type="ECO:0000313" key="5">
    <source>
        <dbReference type="EMBL" id="KAJ8037025.1"/>
    </source>
</evidence>
<comment type="similarity">
    <text evidence="1">Belongs to the type-B carboxylesterase/lipase family.</text>
</comment>
<gene>
    <name evidence="5" type="ORF">HOLleu_17742</name>
</gene>
<accession>A0A9Q1C2K1</accession>
<dbReference type="InterPro" id="IPR050654">
    <property type="entry name" value="AChE-related_enzymes"/>
</dbReference>
<dbReference type="Pfam" id="PF00135">
    <property type="entry name" value="COesterase"/>
    <property type="match status" value="1"/>
</dbReference>
<reference evidence="5" key="1">
    <citation type="submission" date="2021-10" db="EMBL/GenBank/DDBJ databases">
        <title>Tropical sea cucumber genome reveals ecological adaptation and Cuvierian tubules defense mechanism.</title>
        <authorList>
            <person name="Chen T."/>
        </authorList>
    </citation>
    <scope>NUCLEOTIDE SEQUENCE</scope>
    <source>
        <strain evidence="5">Nanhai2018</strain>
        <tissue evidence="5">Muscle</tissue>
    </source>
</reference>
<dbReference type="InterPro" id="IPR029058">
    <property type="entry name" value="AB_hydrolase_fold"/>
</dbReference>
<feature type="domain" description="Carboxylesterase type B" evidence="4">
    <location>
        <begin position="13"/>
        <end position="255"/>
    </location>
</feature>
<dbReference type="PANTHER" id="PTHR43918:SF4">
    <property type="entry name" value="CARBOXYLIC ESTER HYDROLASE"/>
    <property type="match status" value="1"/>
</dbReference>
<keyword evidence="6" id="KW-1185">Reference proteome</keyword>
<dbReference type="GO" id="GO:0005886">
    <property type="term" value="C:plasma membrane"/>
    <property type="evidence" value="ECO:0007669"/>
    <property type="project" value="TreeGrafter"/>
</dbReference>